<evidence type="ECO:0000313" key="2">
    <source>
        <dbReference type="EMBL" id="KAJ5098762.1"/>
    </source>
</evidence>
<evidence type="ECO:0000313" key="3">
    <source>
        <dbReference type="Proteomes" id="UP001149074"/>
    </source>
</evidence>
<dbReference type="AlphaFoldDB" id="A0A9W9KB97"/>
<accession>A0A9W9KB97</accession>
<feature type="chain" id="PRO_5040985255" description="Aminoglycoside phosphotransferase domain-containing protein" evidence="1">
    <location>
        <begin position="25"/>
        <end position="260"/>
    </location>
</feature>
<reference evidence="2" key="2">
    <citation type="journal article" date="2023" name="IMA Fungus">
        <title>Comparative genomic study of the Penicillium genus elucidates a diverse pangenome and 15 lateral gene transfer events.</title>
        <authorList>
            <person name="Petersen C."/>
            <person name="Sorensen T."/>
            <person name="Nielsen M.R."/>
            <person name="Sondergaard T.E."/>
            <person name="Sorensen J.L."/>
            <person name="Fitzpatrick D.A."/>
            <person name="Frisvad J.C."/>
            <person name="Nielsen K.L."/>
        </authorList>
    </citation>
    <scope>NUCLEOTIDE SEQUENCE</scope>
    <source>
        <strain evidence="2">IBT 30761</strain>
    </source>
</reference>
<organism evidence="2 3">
    <name type="scientific">Penicillium argentinense</name>
    <dbReference type="NCBI Taxonomy" id="1131581"/>
    <lineage>
        <taxon>Eukaryota</taxon>
        <taxon>Fungi</taxon>
        <taxon>Dikarya</taxon>
        <taxon>Ascomycota</taxon>
        <taxon>Pezizomycotina</taxon>
        <taxon>Eurotiomycetes</taxon>
        <taxon>Eurotiomycetidae</taxon>
        <taxon>Eurotiales</taxon>
        <taxon>Aspergillaceae</taxon>
        <taxon>Penicillium</taxon>
    </lineage>
</organism>
<dbReference type="RefSeq" id="XP_056474416.1">
    <property type="nucleotide sequence ID" value="XM_056618257.1"/>
</dbReference>
<proteinExistence type="predicted"/>
<dbReference type="Proteomes" id="UP001149074">
    <property type="component" value="Unassembled WGS sequence"/>
</dbReference>
<evidence type="ECO:0008006" key="4">
    <source>
        <dbReference type="Google" id="ProtNLM"/>
    </source>
</evidence>
<protein>
    <recommendedName>
        <fullName evidence="4">Aminoglycoside phosphotransferase domain-containing protein</fullName>
    </recommendedName>
</protein>
<reference evidence="2" key="1">
    <citation type="submission" date="2022-11" db="EMBL/GenBank/DDBJ databases">
        <authorList>
            <person name="Petersen C."/>
        </authorList>
    </citation>
    <scope>NUCLEOTIDE SEQUENCE</scope>
    <source>
        <strain evidence="2">IBT 30761</strain>
    </source>
</reference>
<keyword evidence="3" id="KW-1185">Reference proteome</keyword>
<comment type="caution">
    <text evidence="2">The sequence shown here is derived from an EMBL/GenBank/DDBJ whole genome shotgun (WGS) entry which is preliminary data.</text>
</comment>
<sequence>MEIANLAAFTTTLLLPLVIWVTESKESLHIYVMSRLYLDFILAHDRQVLESSPTFSSWRKNLTADIAKYSEYLLTASIKSFALSWKGSQDVDQTYRDDVYSRYKKELEFSLAPIHPRVSQLTTHHLFSSNGATPQRLPRLQYHFERTTCNLVGVVDWAEAEIAPSGLNLYSQQRLISQIRLKFDLPRFDEYVTLENIFWRTFSVEAGGLGDDTITAIEAARIQECCSLVALQVVLQIWRSQYPLRMMKVEHITCVIWMGC</sequence>
<dbReference type="GeneID" id="81357236"/>
<feature type="signal peptide" evidence="1">
    <location>
        <begin position="1"/>
        <end position="24"/>
    </location>
</feature>
<evidence type="ECO:0000256" key="1">
    <source>
        <dbReference type="SAM" id="SignalP"/>
    </source>
</evidence>
<gene>
    <name evidence="2" type="ORF">N7532_005763</name>
</gene>
<keyword evidence="1" id="KW-0732">Signal</keyword>
<dbReference type="OrthoDB" id="5598852at2759"/>
<name>A0A9W9KB97_9EURO</name>
<dbReference type="EMBL" id="JAPQKI010000005">
    <property type="protein sequence ID" value="KAJ5098762.1"/>
    <property type="molecule type" value="Genomic_DNA"/>
</dbReference>